<organism evidence="1 2">
    <name type="scientific">Marinoscillum luteum</name>
    <dbReference type="NCBI Taxonomy" id="861051"/>
    <lineage>
        <taxon>Bacteria</taxon>
        <taxon>Pseudomonadati</taxon>
        <taxon>Bacteroidota</taxon>
        <taxon>Cytophagia</taxon>
        <taxon>Cytophagales</taxon>
        <taxon>Reichenbachiellaceae</taxon>
        <taxon>Marinoscillum</taxon>
    </lineage>
</organism>
<reference evidence="1 2" key="1">
    <citation type="journal article" date="2013" name="Int. J. Syst. Evol. Microbiol.">
        <title>Marinoscillum luteum sp. nov., isolated from marine sediment.</title>
        <authorList>
            <person name="Cha I.T."/>
            <person name="Park S.J."/>
            <person name="Kim S.J."/>
            <person name="Kim J.G."/>
            <person name="Jung M.Y."/>
            <person name="Shin K.S."/>
            <person name="Kwon K.K."/>
            <person name="Yang S.H."/>
            <person name="Seo Y.S."/>
            <person name="Rhee S.K."/>
        </authorList>
    </citation>
    <scope>NUCLEOTIDE SEQUENCE [LARGE SCALE GENOMIC DNA]</scope>
    <source>
        <strain evidence="1 2">KCTC 23939</strain>
    </source>
</reference>
<dbReference type="Proteomes" id="UP001610063">
    <property type="component" value="Unassembled WGS sequence"/>
</dbReference>
<evidence type="ECO:0008006" key="3">
    <source>
        <dbReference type="Google" id="ProtNLM"/>
    </source>
</evidence>
<comment type="caution">
    <text evidence="1">The sequence shown here is derived from an EMBL/GenBank/DDBJ whole genome shotgun (WGS) entry which is preliminary data.</text>
</comment>
<dbReference type="RefSeq" id="WP_395418219.1">
    <property type="nucleotide sequence ID" value="NZ_JBIPKE010000019.1"/>
</dbReference>
<name>A0ABW7NB16_9BACT</name>
<gene>
    <name evidence="1" type="ORF">ACHKAR_15135</name>
</gene>
<keyword evidence="2" id="KW-1185">Reference proteome</keyword>
<dbReference type="EMBL" id="JBIPKE010000019">
    <property type="protein sequence ID" value="MFH6984788.1"/>
    <property type="molecule type" value="Genomic_DNA"/>
</dbReference>
<sequence length="144" mass="16172">MKNRMSILVFISLSTVLCNCSSRYTNKSISDDDLLAIAKESLRTTDFETQYNPDSSFVLLSTFEETGYSPSTTFVVVRLTKKPKAIYNSGFRGDYLNWTGISTIMIKEKTGLATPMDNGLKTFEIDVVSGDKKEKNNPNDENKK</sequence>
<evidence type="ECO:0000313" key="2">
    <source>
        <dbReference type="Proteomes" id="UP001610063"/>
    </source>
</evidence>
<evidence type="ECO:0000313" key="1">
    <source>
        <dbReference type="EMBL" id="MFH6984788.1"/>
    </source>
</evidence>
<proteinExistence type="predicted"/>
<protein>
    <recommendedName>
        <fullName evidence="3">Lipoprotein</fullName>
    </recommendedName>
</protein>
<accession>A0ABW7NB16</accession>